<proteinExistence type="predicted"/>
<dbReference type="Proteomes" id="UP000070444">
    <property type="component" value="Unassembled WGS sequence"/>
</dbReference>
<organism evidence="1 2">
    <name type="scientific">Conidiobolus coronatus (strain ATCC 28846 / CBS 209.66 / NRRL 28638)</name>
    <name type="common">Delacroixia coronata</name>
    <dbReference type="NCBI Taxonomy" id="796925"/>
    <lineage>
        <taxon>Eukaryota</taxon>
        <taxon>Fungi</taxon>
        <taxon>Fungi incertae sedis</taxon>
        <taxon>Zoopagomycota</taxon>
        <taxon>Entomophthoromycotina</taxon>
        <taxon>Entomophthoromycetes</taxon>
        <taxon>Entomophthorales</taxon>
        <taxon>Ancylistaceae</taxon>
        <taxon>Conidiobolus</taxon>
    </lineage>
</organism>
<keyword evidence="2" id="KW-1185">Reference proteome</keyword>
<dbReference type="AlphaFoldDB" id="A0A137NWC7"/>
<sequence>MDNKQTKESQAINWEYLPDTTTLSQYLGRKELIELSKCCKRYRNQLNRKILEYLNLVIWDSDNDEISNEDNYNIKYEIVLRLLKIDLGNRLKLVKGVNLDCFINPSFSKRLIKLIPNIKLLRFINNSSDSNLFNILTTVLKGFEQLEHVEFVYDSELLGNNYARKQIFQKSIKSIKINFDGYYIPIADGLTIYDTIDSSYINLQSLSIITNRTLQNLSCGMQNLREVEIIDTGNLDTSTLVTFLITNPQLKKLITTNLEYKDEEIVKTVLCSKYIESWCINDRDGNESVTRNLPSNYSIKYLKLDSRIFTPLALKIINACKSLETLEFNPNNNLNNLNLSKFNQRVNILKLFNVYRYYPGFEKIIKKIDSLKLFNQVHVSYSCEGDEVVYEEYSFDLLKNYKIITITSGVGIFKLIS</sequence>
<evidence type="ECO:0008006" key="3">
    <source>
        <dbReference type="Google" id="ProtNLM"/>
    </source>
</evidence>
<gene>
    <name evidence="1" type="ORF">CONCODRAFT_10882</name>
</gene>
<dbReference type="InterPro" id="IPR032675">
    <property type="entry name" value="LRR_dom_sf"/>
</dbReference>
<accession>A0A137NWC7</accession>
<evidence type="ECO:0000313" key="2">
    <source>
        <dbReference type="Proteomes" id="UP000070444"/>
    </source>
</evidence>
<dbReference type="EMBL" id="KQ964659">
    <property type="protein sequence ID" value="KXN67113.1"/>
    <property type="molecule type" value="Genomic_DNA"/>
</dbReference>
<name>A0A137NWC7_CONC2</name>
<protein>
    <recommendedName>
        <fullName evidence="3">F-box domain-containing protein</fullName>
    </recommendedName>
</protein>
<dbReference type="Gene3D" id="3.80.10.10">
    <property type="entry name" value="Ribonuclease Inhibitor"/>
    <property type="match status" value="1"/>
</dbReference>
<evidence type="ECO:0000313" key="1">
    <source>
        <dbReference type="EMBL" id="KXN67113.1"/>
    </source>
</evidence>
<reference evidence="1 2" key="1">
    <citation type="journal article" date="2015" name="Genome Biol. Evol.">
        <title>Phylogenomic analyses indicate that early fungi evolved digesting cell walls of algal ancestors of land plants.</title>
        <authorList>
            <person name="Chang Y."/>
            <person name="Wang S."/>
            <person name="Sekimoto S."/>
            <person name="Aerts A.L."/>
            <person name="Choi C."/>
            <person name="Clum A."/>
            <person name="LaButti K.M."/>
            <person name="Lindquist E.A."/>
            <person name="Yee Ngan C."/>
            <person name="Ohm R.A."/>
            <person name="Salamov A.A."/>
            <person name="Grigoriev I.V."/>
            <person name="Spatafora J.W."/>
            <person name="Berbee M.L."/>
        </authorList>
    </citation>
    <scope>NUCLEOTIDE SEQUENCE [LARGE SCALE GENOMIC DNA]</scope>
    <source>
        <strain evidence="1 2">NRRL 28638</strain>
    </source>
</reference>